<proteinExistence type="predicted"/>
<sequence length="162" mass="17308">MLSTALDDACVQVAFWLVAGQTSLVRQWQWNQLGHALDDCTTLDQCVKALPGTERQHVYAVLGDLVPHDVAKQAWSSCEAEPSTLAALLTSLVTNVYLPSEVHARLLTEYQTVALSASVVETVTSAARDRVCVDALYAMDAAFATSPGTTATIIGSAGKRMP</sequence>
<gene>
    <name evidence="1" type="ORF">H4R34_003039</name>
</gene>
<name>A0A9W8E8M7_9FUNG</name>
<dbReference type="Proteomes" id="UP001151582">
    <property type="component" value="Unassembled WGS sequence"/>
</dbReference>
<dbReference type="AlphaFoldDB" id="A0A9W8E8M7"/>
<comment type="caution">
    <text evidence="1">The sequence shown here is derived from an EMBL/GenBank/DDBJ whole genome shotgun (WGS) entry which is preliminary data.</text>
</comment>
<reference evidence="1" key="1">
    <citation type="submission" date="2022-07" db="EMBL/GenBank/DDBJ databases">
        <title>Phylogenomic reconstructions and comparative analyses of Kickxellomycotina fungi.</title>
        <authorList>
            <person name="Reynolds N.K."/>
            <person name="Stajich J.E."/>
            <person name="Barry K."/>
            <person name="Grigoriev I.V."/>
            <person name="Crous P."/>
            <person name="Smith M.E."/>
        </authorList>
    </citation>
    <scope>NUCLEOTIDE SEQUENCE</scope>
    <source>
        <strain evidence="1">RSA 567</strain>
    </source>
</reference>
<keyword evidence="2" id="KW-1185">Reference proteome</keyword>
<protein>
    <submittedName>
        <fullName evidence="1">Uncharacterized protein</fullName>
    </submittedName>
</protein>
<organism evidence="1 2">
    <name type="scientific">Dimargaris verticillata</name>
    <dbReference type="NCBI Taxonomy" id="2761393"/>
    <lineage>
        <taxon>Eukaryota</taxon>
        <taxon>Fungi</taxon>
        <taxon>Fungi incertae sedis</taxon>
        <taxon>Zoopagomycota</taxon>
        <taxon>Kickxellomycotina</taxon>
        <taxon>Dimargaritomycetes</taxon>
        <taxon>Dimargaritales</taxon>
        <taxon>Dimargaritaceae</taxon>
        <taxon>Dimargaris</taxon>
    </lineage>
</organism>
<dbReference type="EMBL" id="JANBQB010000250">
    <property type="protein sequence ID" value="KAJ1978894.1"/>
    <property type="molecule type" value="Genomic_DNA"/>
</dbReference>
<accession>A0A9W8E8M7</accession>
<evidence type="ECO:0000313" key="1">
    <source>
        <dbReference type="EMBL" id="KAJ1978894.1"/>
    </source>
</evidence>
<evidence type="ECO:0000313" key="2">
    <source>
        <dbReference type="Proteomes" id="UP001151582"/>
    </source>
</evidence>